<dbReference type="Proteomes" id="UP000249354">
    <property type="component" value="Unassembled WGS sequence"/>
</dbReference>
<feature type="region of interest" description="Disordered" evidence="2">
    <location>
        <begin position="290"/>
        <end position="310"/>
    </location>
</feature>
<reference evidence="4 5" key="2">
    <citation type="submission" date="2018-06" db="EMBL/GenBank/DDBJ databases">
        <title>Metagenomic assembly of (sub)arctic Cyanobacteria and their associated microbiome from non-axenic cultures.</title>
        <authorList>
            <person name="Baurain D."/>
        </authorList>
    </citation>
    <scope>NUCLEOTIDE SEQUENCE [LARGE SCALE GENOMIC DNA]</scope>
    <source>
        <strain evidence="4">ULC129bin1</strain>
    </source>
</reference>
<reference evidence="5" key="1">
    <citation type="submission" date="2018-04" db="EMBL/GenBank/DDBJ databases">
        <authorList>
            <person name="Cornet L."/>
        </authorList>
    </citation>
    <scope>NUCLEOTIDE SEQUENCE [LARGE SCALE GENOMIC DNA]</scope>
</reference>
<evidence type="ECO:0000313" key="4">
    <source>
        <dbReference type="EMBL" id="PZO10692.1"/>
    </source>
</evidence>
<evidence type="ECO:0000256" key="2">
    <source>
        <dbReference type="SAM" id="MobiDB-lite"/>
    </source>
</evidence>
<evidence type="ECO:0000313" key="5">
    <source>
        <dbReference type="Proteomes" id="UP000249354"/>
    </source>
</evidence>
<accession>A0A2W4TP28</accession>
<dbReference type="PANTHER" id="PTHR36700">
    <property type="entry name" value="CRISPR SYSTEM CMR SUBUNIT CMR4"/>
    <property type="match status" value="1"/>
</dbReference>
<sequence>MSDFRTGYLYSLAPVHCGGEGDIGNVLDIAREAHTDFPYVPGSSLRGSLRQEVTNLDPSAANTLFGKELAGNGMGVHQVWFGDARLLWVPMRSLSFNGNKQVFSWVSCHSLLRDHAIMSGSESVIFPDQPIGDRAGDYSVADAKVKVGPLPSTVEATLAKQTEHWPSSLTGSVLPSWKKNRIILSDADFQTLMEHALWTQVRNKIHESVDDDDLAGGADIFWTDICIPRDTIFYFSWGYRLLKHPRVSQTHHQTLQSVLGGLIQVGGQANVGRGWMQGWVSDDSFVSIDDTGSEPAEKNADEKATIAGVA</sequence>
<feature type="compositionally biased region" description="Basic and acidic residues" evidence="2">
    <location>
        <begin position="295"/>
        <end position="304"/>
    </location>
</feature>
<evidence type="ECO:0000259" key="3">
    <source>
        <dbReference type="Pfam" id="PF03787"/>
    </source>
</evidence>
<feature type="domain" description="CRISPR type III-associated protein" evidence="3">
    <location>
        <begin position="10"/>
        <end position="276"/>
    </location>
</feature>
<protein>
    <submittedName>
        <fullName evidence="4">Type III-B CRISPR module RAMP protein Cmr4</fullName>
    </submittedName>
</protein>
<dbReference type="Pfam" id="PF03787">
    <property type="entry name" value="RAMPs"/>
    <property type="match status" value="1"/>
</dbReference>
<dbReference type="InterPro" id="IPR013410">
    <property type="entry name" value="CRISPR-assoc_RAMP_Cmr4"/>
</dbReference>
<keyword evidence="1" id="KW-0051">Antiviral defense</keyword>
<dbReference type="GO" id="GO:0051607">
    <property type="term" value="P:defense response to virus"/>
    <property type="evidence" value="ECO:0007669"/>
    <property type="project" value="UniProtKB-KW"/>
</dbReference>
<proteinExistence type="predicted"/>
<evidence type="ECO:0000256" key="1">
    <source>
        <dbReference type="ARBA" id="ARBA00023118"/>
    </source>
</evidence>
<dbReference type="EMBL" id="QBMC01000211">
    <property type="protein sequence ID" value="PZO10692.1"/>
    <property type="molecule type" value="Genomic_DNA"/>
</dbReference>
<dbReference type="PANTHER" id="PTHR36700:SF1">
    <property type="entry name" value="CRISPR SYSTEM CMR SUBUNIT CMR4"/>
    <property type="match status" value="1"/>
</dbReference>
<dbReference type="InterPro" id="IPR005537">
    <property type="entry name" value="RAMP_III_fam"/>
</dbReference>
<comment type="caution">
    <text evidence="4">The sequence shown here is derived from an EMBL/GenBank/DDBJ whole genome shotgun (WGS) entry which is preliminary data.</text>
</comment>
<organism evidence="4 5">
    <name type="scientific">Leptolyngbya foveolarum</name>
    <dbReference type="NCBI Taxonomy" id="47253"/>
    <lineage>
        <taxon>Bacteria</taxon>
        <taxon>Bacillati</taxon>
        <taxon>Cyanobacteriota</taxon>
        <taxon>Cyanophyceae</taxon>
        <taxon>Leptolyngbyales</taxon>
        <taxon>Leptolyngbyaceae</taxon>
        <taxon>Leptolyngbya group</taxon>
        <taxon>Leptolyngbya</taxon>
    </lineage>
</organism>
<name>A0A2W4TP28_9CYAN</name>
<gene>
    <name evidence="4" type="ORF">DCF25_20375</name>
</gene>
<dbReference type="AlphaFoldDB" id="A0A2W4TP28"/>